<dbReference type="GO" id="GO:0008081">
    <property type="term" value="F:phosphoric diester hydrolase activity"/>
    <property type="evidence" value="ECO:0007669"/>
    <property type="project" value="TreeGrafter"/>
</dbReference>
<dbReference type="InterPro" id="IPR004843">
    <property type="entry name" value="Calcineurin-like_PHP"/>
</dbReference>
<dbReference type="GO" id="GO:0005615">
    <property type="term" value="C:extracellular space"/>
    <property type="evidence" value="ECO:0007669"/>
    <property type="project" value="TreeGrafter"/>
</dbReference>
<evidence type="ECO:0000256" key="1">
    <source>
        <dbReference type="ARBA" id="ARBA00022801"/>
    </source>
</evidence>
<feature type="region of interest" description="Disordered" evidence="3">
    <location>
        <begin position="211"/>
        <end position="235"/>
    </location>
</feature>
<dbReference type="Proteomes" id="UP000807716">
    <property type="component" value="Unassembled WGS sequence"/>
</dbReference>
<dbReference type="AlphaFoldDB" id="A0A9P6QIW5"/>
<feature type="region of interest" description="Disordered" evidence="3">
    <location>
        <begin position="31"/>
        <end position="95"/>
    </location>
</feature>
<dbReference type="InterPro" id="IPR029052">
    <property type="entry name" value="Metallo-depent_PP-like"/>
</dbReference>
<proteinExistence type="predicted"/>
<evidence type="ECO:0000259" key="4">
    <source>
        <dbReference type="Pfam" id="PF00149"/>
    </source>
</evidence>
<evidence type="ECO:0000313" key="6">
    <source>
        <dbReference type="Proteomes" id="UP000807716"/>
    </source>
</evidence>
<sequence length="761" mass="85490">MRKFRPWLAIAATMLGYKLTWTINLSVTTTCCQSSASPPPPPHPTDTASYPPHAAPPSSYTLKSAVFDSRSESLHGEPHPYEAGEAGLEEDQHGREARPLSSERARLHLADEMVDLLEDLLDSPGLEPCQMCRQGLQLAQVFAQKAPDMVPGTLRVLCRKYSFLRLDACDGLLARLGPQLVEIFSDLKVNSTDGYYFCSYTFPGSCPTPQHQPSSTTLSTLFPKPKPQNAVQPPPSGKRFKVLHFSDWHLDPLYRPGTEAKCKHNICCRDYGKWGEPGPIQKKASKWGEPKCDTPIALGLSALQAIPRMLGMDSGNVEGQQDKEGGVRFGIFTGDIASHDSWMITQKYIMEEEARSYGLFYRYLKGLKLYVTMGNHDSYPADQAPSKLRASQYVTHKWLYDSVASIWKSNGWITSIEEEYAKSHNAMLMTRPVPGLKLISLNTDHYYVRNLFTMLDTNLDDPSGMMQDLVLELQDSEDRGERVWIIGHMAPVFRSLPKSSFLFQRIVARYSPHVIAGLFFGHFHQDKFFLVHDPDAPVKDASSAVQVAFQAPSVTPLDYSNPAFRWYEVDAETFSVLDVHTAFANISEADEWEAQGVDPDWKLEYSARAVYDDPAQPLGTNDPLSPQFWYHAAERMKVDPQLFDRYIQYQAKSSIWADPCPAVEKEREMENDDDDHNNNIGLDNLNNHPALSACAASTICQLQQASNVVETEQCLTLFETMMSAKGHKKKKKGHKNRFGTTRTGRVNRVEDYDAERGISGP</sequence>
<gene>
    <name evidence="5" type="ORF">DFQ27_009094</name>
</gene>
<dbReference type="CDD" id="cd00842">
    <property type="entry name" value="MPP_ASMase"/>
    <property type="match status" value="1"/>
</dbReference>
<dbReference type="PANTHER" id="PTHR10340">
    <property type="entry name" value="SPHINGOMYELIN PHOSPHODIESTERASE"/>
    <property type="match status" value="1"/>
</dbReference>
<dbReference type="EMBL" id="JAAAJB010000080">
    <property type="protein sequence ID" value="KAG0267190.1"/>
    <property type="molecule type" value="Genomic_DNA"/>
</dbReference>
<feature type="compositionally biased region" description="Basic and acidic residues" evidence="3">
    <location>
        <begin position="747"/>
        <end position="761"/>
    </location>
</feature>
<feature type="compositionally biased region" description="Basic and acidic residues" evidence="3">
    <location>
        <begin position="69"/>
        <end position="82"/>
    </location>
</feature>
<organism evidence="5 6">
    <name type="scientific">Actinomortierella ambigua</name>
    <dbReference type="NCBI Taxonomy" id="1343610"/>
    <lineage>
        <taxon>Eukaryota</taxon>
        <taxon>Fungi</taxon>
        <taxon>Fungi incertae sedis</taxon>
        <taxon>Mucoromycota</taxon>
        <taxon>Mortierellomycotina</taxon>
        <taxon>Mortierellomycetes</taxon>
        <taxon>Mortierellales</taxon>
        <taxon>Mortierellaceae</taxon>
        <taxon>Actinomortierella</taxon>
    </lineage>
</organism>
<feature type="region of interest" description="Disordered" evidence="3">
    <location>
        <begin position="726"/>
        <end position="761"/>
    </location>
</feature>
<feature type="compositionally biased region" description="Basic residues" evidence="3">
    <location>
        <begin position="726"/>
        <end position="737"/>
    </location>
</feature>
<name>A0A9P6QIW5_9FUNG</name>
<dbReference type="InterPro" id="IPR041805">
    <property type="entry name" value="ASMase/PPN1_MPP"/>
</dbReference>
<feature type="compositionally biased region" description="Polar residues" evidence="3">
    <location>
        <begin position="211"/>
        <end position="220"/>
    </location>
</feature>
<keyword evidence="6" id="KW-1185">Reference proteome</keyword>
<dbReference type="SUPFAM" id="SSF56300">
    <property type="entry name" value="Metallo-dependent phosphatases"/>
    <property type="match status" value="1"/>
</dbReference>
<dbReference type="OrthoDB" id="282973at2759"/>
<evidence type="ECO:0000256" key="3">
    <source>
        <dbReference type="SAM" id="MobiDB-lite"/>
    </source>
</evidence>
<feature type="compositionally biased region" description="Low complexity" evidence="3">
    <location>
        <begin position="45"/>
        <end position="60"/>
    </location>
</feature>
<feature type="domain" description="Calcineurin-like phosphoesterase" evidence="4">
    <location>
        <begin position="240"/>
        <end position="525"/>
    </location>
</feature>
<evidence type="ECO:0000313" key="5">
    <source>
        <dbReference type="EMBL" id="KAG0267190.1"/>
    </source>
</evidence>
<dbReference type="PANTHER" id="PTHR10340:SF27">
    <property type="entry name" value="ACL091CP"/>
    <property type="match status" value="1"/>
</dbReference>
<evidence type="ECO:0000256" key="2">
    <source>
        <dbReference type="ARBA" id="ARBA00023180"/>
    </source>
</evidence>
<accession>A0A9P6QIW5</accession>
<dbReference type="Pfam" id="PF00149">
    <property type="entry name" value="Metallophos"/>
    <property type="match status" value="1"/>
</dbReference>
<reference evidence="5" key="1">
    <citation type="journal article" date="2020" name="Fungal Divers.">
        <title>Resolving the Mortierellaceae phylogeny through synthesis of multi-gene phylogenetics and phylogenomics.</title>
        <authorList>
            <person name="Vandepol N."/>
            <person name="Liber J."/>
            <person name="Desiro A."/>
            <person name="Na H."/>
            <person name="Kennedy M."/>
            <person name="Barry K."/>
            <person name="Grigoriev I.V."/>
            <person name="Miller A.N."/>
            <person name="O'Donnell K."/>
            <person name="Stajich J.E."/>
            <person name="Bonito G."/>
        </authorList>
    </citation>
    <scope>NUCLEOTIDE SEQUENCE</scope>
    <source>
        <strain evidence="5">BC1065</strain>
    </source>
</reference>
<protein>
    <recommendedName>
        <fullName evidence="4">Calcineurin-like phosphoesterase domain-containing protein</fullName>
    </recommendedName>
</protein>
<keyword evidence="2" id="KW-0325">Glycoprotein</keyword>
<keyword evidence="1" id="KW-0378">Hydrolase</keyword>
<comment type="caution">
    <text evidence="5">The sequence shown here is derived from an EMBL/GenBank/DDBJ whole genome shotgun (WGS) entry which is preliminary data.</text>
</comment>